<dbReference type="AlphaFoldDB" id="A0A9D4Y819"/>
<keyword evidence="2" id="KW-1185">Reference proteome</keyword>
<evidence type="ECO:0000313" key="2">
    <source>
        <dbReference type="Proteomes" id="UP001058974"/>
    </source>
</evidence>
<reference evidence="1 2" key="1">
    <citation type="journal article" date="2022" name="Nat. Genet.">
        <title>Improved pea reference genome and pan-genome highlight genomic features and evolutionary characteristics.</title>
        <authorList>
            <person name="Yang T."/>
            <person name="Liu R."/>
            <person name="Luo Y."/>
            <person name="Hu S."/>
            <person name="Wang D."/>
            <person name="Wang C."/>
            <person name="Pandey M.K."/>
            <person name="Ge S."/>
            <person name="Xu Q."/>
            <person name="Li N."/>
            <person name="Li G."/>
            <person name="Huang Y."/>
            <person name="Saxena R.K."/>
            <person name="Ji Y."/>
            <person name="Li M."/>
            <person name="Yan X."/>
            <person name="He Y."/>
            <person name="Liu Y."/>
            <person name="Wang X."/>
            <person name="Xiang C."/>
            <person name="Varshney R.K."/>
            <person name="Ding H."/>
            <person name="Gao S."/>
            <person name="Zong X."/>
        </authorList>
    </citation>
    <scope>NUCLEOTIDE SEQUENCE [LARGE SCALE GENOMIC DNA]</scope>
    <source>
        <strain evidence="1 2">cv. Zhongwan 6</strain>
    </source>
</reference>
<comment type="caution">
    <text evidence="1">The sequence shown here is derived from an EMBL/GenBank/DDBJ whole genome shotgun (WGS) entry which is preliminary data.</text>
</comment>
<evidence type="ECO:0000313" key="1">
    <source>
        <dbReference type="EMBL" id="KAI5434726.1"/>
    </source>
</evidence>
<dbReference type="Proteomes" id="UP001058974">
    <property type="component" value="Chromosome 2"/>
</dbReference>
<sequence length="160" mass="18520">MKAIKVEDEIDDSNNVSGSMKKVSWIEKSIANNTSVANKKPVGGNVLRTEGRKQIVFNNIVSNEIREESYMGNNHFPRVIAKKCLRQNLKEINLVDVEVDKTFKYAVHTATWKNIPNIYDKYMAQRWYEYAKSKNFYDGDVLVLKMGRFSPYLYATLRKG</sequence>
<organism evidence="1 2">
    <name type="scientific">Pisum sativum</name>
    <name type="common">Garden pea</name>
    <name type="synonym">Lathyrus oleraceus</name>
    <dbReference type="NCBI Taxonomy" id="3888"/>
    <lineage>
        <taxon>Eukaryota</taxon>
        <taxon>Viridiplantae</taxon>
        <taxon>Streptophyta</taxon>
        <taxon>Embryophyta</taxon>
        <taxon>Tracheophyta</taxon>
        <taxon>Spermatophyta</taxon>
        <taxon>Magnoliopsida</taxon>
        <taxon>eudicotyledons</taxon>
        <taxon>Gunneridae</taxon>
        <taxon>Pentapetalae</taxon>
        <taxon>rosids</taxon>
        <taxon>fabids</taxon>
        <taxon>Fabales</taxon>
        <taxon>Fabaceae</taxon>
        <taxon>Papilionoideae</taxon>
        <taxon>50 kb inversion clade</taxon>
        <taxon>NPAAA clade</taxon>
        <taxon>Hologalegina</taxon>
        <taxon>IRL clade</taxon>
        <taxon>Fabeae</taxon>
        <taxon>Lathyrus</taxon>
    </lineage>
</organism>
<gene>
    <name evidence="1" type="ORF">KIW84_021520</name>
</gene>
<proteinExistence type="predicted"/>
<evidence type="ECO:0008006" key="3">
    <source>
        <dbReference type="Google" id="ProtNLM"/>
    </source>
</evidence>
<name>A0A9D4Y819_PEA</name>
<dbReference type="EMBL" id="JAMSHJ010000002">
    <property type="protein sequence ID" value="KAI5434726.1"/>
    <property type="molecule type" value="Genomic_DNA"/>
</dbReference>
<protein>
    <recommendedName>
        <fullName evidence="3">B3 domain-containing protein</fullName>
    </recommendedName>
</protein>
<accession>A0A9D4Y819</accession>
<dbReference type="Gramene" id="Psat02G0152000-T1">
    <property type="protein sequence ID" value="KAI5434726.1"/>
    <property type="gene ID" value="KIW84_021520"/>
</dbReference>